<evidence type="ECO:0000313" key="9">
    <source>
        <dbReference type="EMBL" id="MCR2804600.1"/>
    </source>
</evidence>
<evidence type="ECO:0000256" key="5">
    <source>
        <dbReference type="ARBA" id="ARBA00022692"/>
    </source>
</evidence>
<dbReference type="NCBIfam" id="TIGR00912">
    <property type="entry name" value="2A0309"/>
    <property type="match status" value="1"/>
</dbReference>
<dbReference type="EMBL" id="JANIPJ010000007">
    <property type="protein sequence ID" value="MCR2804600.1"/>
    <property type="molecule type" value="Genomic_DNA"/>
</dbReference>
<feature type="transmembrane region" description="Helical" evidence="8">
    <location>
        <begin position="81"/>
        <end position="106"/>
    </location>
</feature>
<dbReference type="Proteomes" id="UP001141950">
    <property type="component" value="Unassembled WGS sequence"/>
</dbReference>
<protein>
    <submittedName>
        <fullName evidence="9">Spore germination protein</fullName>
    </submittedName>
</protein>
<feature type="transmembrane region" description="Helical" evidence="8">
    <location>
        <begin position="271"/>
        <end position="295"/>
    </location>
</feature>
<dbReference type="InterPro" id="IPR004761">
    <property type="entry name" value="Spore_GerAB"/>
</dbReference>
<feature type="transmembrane region" description="Helical" evidence="8">
    <location>
        <begin position="338"/>
        <end position="358"/>
    </location>
</feature>
<dbReference type="GO" id="GO:0009847">
    <property type="term" value="P:spore germination"/>
    <property type="evidence" value="ECO:0007669"/>
    <property type="project" value="InterPro"/>
</dbReference>
<evidence type="ECO:0000256" key="3">
    <source>
        <dbReference type="ARBA" id="ARBA00022448"/>
    </source>
</evidence>
<evidence type="ECO:0000256" key="2">
    <source>
        <dbReference type="ARBA" id="ARBA00007998"/>
    </source>
</evidence>
<dbReference type="RefSeq" id="WP_257445728.1">
    <property type="nucleotide sequence ID" value="NZ_JANIPJ010000007.1"/>
</dbReference>
<feature type="transmembrane region" description="Helical" evidence="8">
    <location>
        <begin position="184"/>
        <end position="208"/>
    </location>
</feature>
<keyword evidence="7 8" id="KW-0472">Membrane</keyword>
<feature type="transmembrane region" description="Helical" evidence="8">
    <location>
        <begin position="12"/>
        <end position="33"/>
    </location>
</feature>
<gene>
    <name evidence="9" type="ORF">NQZ67_12000</name>
</gene>
<feature type="transmembrane region" description="Helical" evidence="8">
    <location>
        <begin position="307"/>
        <end position="332"/>
    </location>
</feature>
<feature type="transmembrane region" description="Helical" evidence="8">
    <location>
        <begin position="39"/>
        <end position="61"/>
    </location>
</feature>
<evidence type="ECO:0000313" key="10">
    <source>
        <dbReference type="Proteomes" id="UP001141950"/>
    </source>
</evidence>
<keyword evidence="10" id="KW-1185">Reference proteome</keyword>
<dbReference type="PANTHER" id="PTHR34975:SF2">
    <property type="entry name" value="SPORE GERMINATION PROTEIN A2"/>
    <property type="match status" value="1"/>
</dbReference>
<feature type="transmembrane region" description="Helical" evidence="8">
    <location>
        <begin position="144"/>
        <end position="164"/>
    </location>
</feature>
<evidence type="ECO:0000256" key="8">
    <source>
        <dbReference type="SAM" id="Phobius"/>
    </source>
</evidence>
<feature type="transmembrane region" description="Helical" evidence="8">
    <location>
        <begin position="118"/>
        <end position="137"/>
    </location>
</feature>
<evidence type="ECO:0000256" key="4">
    <source>
        <dbReference type="ARBA" id="ARBA00022544"/>
    </source>
</evidence>
<keyword evidence="5 8" id="KW-0812">Transmembrane</keyword>
<keyword evidence="6 8" id="KW-1133">Transmembrane helix</keyword>
<dbReference type="GO" id="GO:0016020">
    <property type="term" value="C:membrane"/>
    <property type="evidence" value="ECO:0007669"/>
    <property type="project" value="UniProtKB-SubCell"/>
</dbReference>
<organism evidence="9 10">
    <name type="scientific">Paenibacillus soyae</name>
    <dbReference type="NCBI Taxonomy" id="2969249"/>
    <lineage>
        <taxon>Bacteria</taxon>
        <taxon>Bacillati</taxon>
        <taxon>Bacillota</taxon>
        <taxon>Bacilli</taxon>
        <taxon>Bacillales</taxon>
        <taxon>Paenibacillaceae</taxon>
        <taxon>Paenibacillus</taxon>
    </lineage>
</organism>
<keyword evidence="4" id="KW-0309">Germination</keyword>
<reference evidence="9" key="1">
    <citation type="submission" date="2022-08" db="EMBL/GenBank/DDBJ databases">
        <title>The genomic sequence of strain Paenibacillus sp. SCIV0701.</title>
        <authorList>
            <person name="Zhao H."/>
        </authorList>
    </citation>
    <scope>NUCLEOTIDE SEQUENCE</scope>
    <source>
        <strain evidence="9">SCIV0701</strain>
    </source>
</reference>
<sequence length="362" mass="40133">MNKEWISHVQAGVLFFVFMTGSSIINIPGPLIAKAGNGAWISLLLSGAWGFGVLAMLLYLFRRFPDLCYVDYSRKLIGKLLTLLFGLMALTFLFQMLSAIVMDVGLFMVTSMLRETPVYAFTSLILLTSALTARAGIEVIARMFMIIMLFSVFFISITLILAIPDYHPEFLQPVVPKGWNPVLHGAYFTFGFPYAEVFVFGMLMHHVAKGDRKKLPASMLISLGLNLITLMVSALCSIMIFGPYAGDLPYVLFSVARLVEFQEIIQRIESIIGMSLILGSYMKATITLYVICLFIGRLFGMEDGTALALPVAFFCFLMGLVTFDGPAAWGMIVTAVHPLWAFTVFFLPLLTLTAVAAIRRKV</sequence>
<comment type="subcellular location">
    <subcellularLocation>
        <location evidence="1">Membrane</location>
        <topology evidence="1">Multi-pass membrane protein</topology>
    </subcellularLocation>
</comment>
<evidence type="ECO:0000256" key="7">
    <source>
        <dbReference type="ARBA" id="ARBA00023136"/>
    </source>
</evidence>
<name>A0A9X2MQL2_9BACL</name>
<evidence type="ECO:0000256" key="1">
    <source>
        <dbReference type="ARBA" id="ARBA00004141"/>
    </source>
</evidence>
<dbReference type="Gene3D" id="1.20.1740.10">
    <property type="entry name" value="Amino acid/polyamine transporter I"/>
    <property type="match status" value="1"/>
</dbReference>
<evidence type="ECO:0000256" key="6">
    <source>
        <dbReference type="ARBA" id="ARBA00022989"/>
    </source>
</evidence>
<comment type="similarity">
    <text evidence="2">Belongs to the amino acid-polyamine-organocation (APC) superfamily. Spore germination protein (SGP) (TC 2.A.3.9) family.</text>
</comment>
<dbReference type="AlphaFoldDB" id="A0A9X2MQL2"/>
<comment type="caution">
    <text evidence="9">The sequence shown here is derived from an EMBL/GenBank/DDBJ whole genome shotgun (WGS) entry which is preliminary data.</text>
</comment>
<dbReference type="PANTHER" id="PTHR34975">
    <property type="entry name" value="SPORE GERMINATION PROTEIN A2"/>
    <property type="match status" value="1"/>
</dbReference>
<proteinExistence type="inferred from homology"/>
<accession>A0A9X2MQL2</accession>
<keyword evidence="3" id="KW-0813">Transport</keyword>
<feature type="transmembrane region" description="Helical" evidence="8">
    <location>
        <begin position="220"/>
        <end position="245"/>
    </location>
</feature>
<dbReference type="Pfam" id="PF03845">
    <property type="entry name" value="Spore_permease"/>
    <property type="match status" value="1"/>
</dbReference>